<feature type="chain" id="PRO_5045367462" evidence="1">
    <location>
        <begin position="21"/>
        <end position="205"/>
    </location>
</feature>
<protein>
    <submittedName>
        <fullName evidence="2">Uncharacterized protein</fullName>
    </submittedName>
</protein>
<evidence type="ECO:0000256" key="1">
    <source>
        <dbReference type="SAM" id="SignalP"/>
    </source>
</evidence>
<keyword evidence="3" id="KW-1185">Reference proteome</keyword>
<gene>
    <name evidence="2" type="ORF">N7U62_03240</name>
</gene>
<dbReference type="RefSeq" id="WP_264136443.1">
    <property type="nucleotide sequence ID" value="NZ_JAOYOD010000001.1"/>
</dbReference>
<organism evidence="2 3">
    <name type="scientific">Reichenbachiella ulvae</name>
    <dbReference type="NCBI Taxonomy" id="2980104"/>
    <lineage>
        <taxon>Bacteria</taxon>
        <taxon>Pseudomonadati</taxon>
        <taxon>Bacteroidota</taxon>
        <taxon>Cytophagia</taxon>
        <taxon>Cytophagales</taxon>
        <taxon>Reichenbachiellaceae</taxon>
        <taxon>Reichenbachiella</taxon>
    </lineage>
</organism>
<keyword evidence="1" id="KW-0732">Signal</keyword>
<feature type="signal peptide" evidence="1">
    <location>
        <begin position="1"/>
        <end position="20"/>
    </location>
</feature>
<evidence type="ECO:0000313" key="3">
    <source>
        <dbReference type="Proteomes" id="UP001300692"/>
    </source>
</evidence>
<sequence length="205" mass="24056">MRSLISLCFLCAYSFFSAQSQVPINLDINSFEEAVAYEENLKSTIKDTVYLILGKEDSGLDKPIVAVIFKREVSEFPIPLHVWYYLDVDFDKLIRVGYYHGFYNPSWNANKDVVLLEELTNEEDAFVSRFHNYMDYLINQFGEPDEIKKPGPEWNVQSGHVKWKLATGRIELKYVFFRRLIQNPGLGYQVNNFELSFERTFTENF</sequence>
<accession>A0ABT3CQ32</accession>
<comment type="caution">
    <text evidence="2">The sequence shown here is derived from an EMBL/GenBank/DDBJ whole genome shotgun (WGS) entry which is preliminary data.</text>
</comment>
<dbReference type="EMBL" id="JAOYOD010000001">
    <property type="protein sequence ID" value="MCV9385658.1"/>
    <property type="molecule type" value="Genomic_DNA"/>
</dbReference>
<name>A0ABT3CQ32_9BACT</name>
<reference evidence="2 3" key="1">
    <citation type="submission" date="2022-10" db="EMBL/GenBank/DDBJ databases">
        <title>Comparative genomics and taxonomic characterization of three novel marine species of genus Reichenbachiella exhibiting antioxidant and polysaccharide degradation activities.</title>
        <authorList>
            <person name="Muhammad N."/>
            <person name="Lee Y.-J."/>
            <person name="Ko J."/>
            <person name="Kim S.-G."/>
        </authorList>
    </citation>
    <scope>NUCLEOTIDE SEQUENCE [LARGE SCALE GENOMIC DNA]</scope>
    <source>
        <strain evidence="2 3">ABR2-5</strain>
    </source>
</reference>
<evidence type="ECO:0000313" key="2">
    <source>
        <dbReference type="EMBL" id="MCV9385658.1"/>
    </source>
</evidence>
<proteinExistence type="predicted"/>
<dbReference type="Proteomes" id="UP001300692">
    <property type="component" value="Unassembled WGS sequence"/>
</dbReference>